<organism evidence="6">
    <name type="scientific">marine metagenome</name>
    <dbReference type="NCBI Taxonomy" id="408172"/>
    <lineage>
        <taxon>unclassified sequences</taxon>
        <taxon>metagenomes</taxon>
        <taxon>ecological metagenomes</taxon>
    </lineage>
</organism>
<evidence type="ECO:0000259" key="5">
    <source>
        <dbReference type="Pfam" id="PF20696"/>
    </source>
</evidence>
<feature type="domain" description="3-octaprenyl-4-hydroxybenzoate carboxy-lyase-like C-terminal" evidence="5">
    <location>
        <begin position="309"/>
        <end position="427"/>
    </location>
</feature>
<dbReference type="EMBL" id="UINC01003984">
    <property type="protein sequence ID" value="SVA10865.1"/>
    <property type="molecule type" value="Genomic_DNA"/>
</dbReference>
<dbReference type="InterPro" id="IPR049381">
    <property type="entry name" value="UbiD-like_C"/>
</dbReference>
<dbReference type="GO" id="GO:0016831">
    <property type="term" value="F:carboxy-lyase activity"/>
    <property type="evidence" value="ECO:0007669"/>
    <property type="project" value="InterPro"/>
</dbReference>
<gene>
    <name evidence="6" type="ORF">METZ01_LOCUS63719</name>
</gene>
<feature type="compositionally biased region" description="Polar residues" evidence="2">
    <location>
        <begin position="522"/>
        <end position="531"/>
    </location>
</feature>
<accession>A0A381T3S2</accession>
<dbReference type="Pfam" id="PF01977">
    <property type="entry name" value="UbiD"/>
    <property type="match status" value="1"/>
</dbReference>
<protein>
    <recommendedName>
        <fullName evidence="7">UbiD family decarboxylase</fullName>
    </recommendedName>
</protein>
<name>A0A381T3S2_9ZZZZ</name>
<dbReference type="AlphaFoldDB" id="A0A381T3S2"/>
<comment type="similarity">
    <text evidence="1">Belongs to the UbiD family.</text>
</comment>
<dbReference type="PANTHER" id="PTHR30108">
    <property type="entry name" value="3-OCTAPRENYL-4-HYDROXYBENZOATE CARBOXY-LYASE-RELATED"/>
    <property type="match status" value="1"/>
</dbReference>
<dbReference type="InterPro" id="IPR048304">
    <property type="entry name" value="UbiD_Rift_dom"/>
</dbReference>
<dbReference type="SUPFAM" id="SSF50475">
    <property type="entry name" value="FMN-binding split barrel"/>
    <property type="match status" value="1"/>
</dbReference>
<evidence type="ECO:0000259" key="3">
    <source>
        <dbReference type="Pfam" id="PF01977"/>
    </source>
</evidence>
<proteinExistence type="inferred from homology"/>
<dbReference type="PANTHER" id="PTHR30108:SF21">
    <property type="entry name" value="4-HYDROXYBENZOATE DECARBOXYLASE"/>
    <property type="match status" value="1"/>
</dbReference>
<sequence length="553" mass="60716">MSAKTIADLRTIIDYLDDRGRLVRITAEVDPKLDLAGIAARFESGPRAVLFENVKGYRVPVFTGLYWSRELLADLMQQDEPALPGFVASCIQNWQRQPVAPIMVEQGPIYEGDPHPLNLSALPIPVHALKDGGPYFDAGVVIARDPDSGVRNASIQRFMVVDNTTLHINIDAGRHLGLYLEKAQNRNEPLRFSLNCGVGPGLHFAAATPAEAAPPDTDELGIASEFHAAPLALVEGKALPVHLVANAMYALECEMFPGEVGEEGPFAEVTGYYANREPRPVVHVRAIHARPDPVFQTIISGSEVWNSVGLLGEANVLSTLQRQVPGTRDVYFSHGGCGFYHAVVQLEQKRRGWSKQAILATFSAFPPLKMVTVVDEDVDIRSSTDVEWAMATRLDAATGILTVDNSFGHGLNPTFTDYLGTKVGFDCCRPFPHTAEYDRAAYKAVDIDSYQIEIPQITSLAQADERPLRERIAADMRLTMQRLSRSTLKERITADLQASISHTGPPPLGRRIAADMRFTRQHATSGESANHASGHERDYSEARPRVRIGLVRG</sequence>
<dbReference type="Pfam" id="PF20696">
    <property type="entry name" value="UbiD_C"/>
    <property type="match status" value="1"/>
</dbReference>
<evidence type="ECO:0000256" key="1">
    <source>
        <dbReference type="ARBA" id="ARBA00010021"/>
    </source>
</evidence>
<dbReference type="Pfam" id="PF20695">
    <property type="entry name" value="UbiD_N"/>
    <property type="match status" value="1"/>
</dbReference>
<feature type="compositionally biased region" description="Basic and acidic residues" evidence="2">
    <location>
        <begin position="533"/>
        <end position="544"/>
    </location>
</feature>
<dbReference type="InterPro" id="IPR002830">
    <property type="entry name" value="UbiD"/>
</dbReference>
<feature type="domain" description="3-octaprenyl-4-hydroxybenzoate carboxy-lyase-like Rift-related" evidence="3">
    <location>
        <begin position="115"/>
        <end position="302"/>
    </location>
</feature>
<evidence type="ECO:0000256" key="2">
    <source>
        <dbReference type="SAM" id="MobiDB-lite"/>
    </source>
</evidence>
<evidence type="ECO:0000259" key="4">
    <source>
        <dbReference type="Pfam" id="PF20695"/>
    </source>
</evidence>
<dbReference type="SUPFAM" id="SSF143968">
    <property type="entry name" value="UbiD C-terminal domain-like"/>
    <property type="match status" value="1"/>
</dbReference>
<evidence type="ECO:0008006" key="7">
    <source>
        <dbReference type="Google" id="ProtNLM"/>
    </source>
</evidence>
<dbReference type="Gene3D" id="3.40.1670.10">
    <property type="entry name" value="UbiD C-terminal domain-like"/>
    <property type="match status" value="1"/>
</dbReference>
<feature type="domain" description="3-octaprenyl-4-hydroxybenzoate carboxy-lyase-like N-terminal" evidence="4">
    <location>
        <begin position="13"/>
        <end position="81"/>
    </location>
</feature>
<feature type="region of interest" description="Disordered" evidence="2">
    <location>
        <begin position="522"/>
        <end position="553"/>
    </location>
</feature>
<dbReference type="GO" id="GO:0005737">
    <property type="term" value="C:cytoplasm"/>
    <property type="evidence" value="ECO:0007669"/>
    <property type="project" value="TreeGrafter"/>
</dbReference>
<dbReference type="NCBIfam" id="TIGR00148">
    <property type="entry name" value="UbiD family decarboxylase"/>
    <property type="match status" value="1"/>
</dbReference>
<reference evidence="6" key="1">
    <citation type="submission" date="2018-05" db="EMBL/GenBank/DDBJ databases">
        <authorList>
            <person name="Lanie J.A."/>
            <person name="Ng W.-L."/>
            <person name="Kazmierczak K.M."/>
            <person name="Andrzejewski T.M."/>
            <person name="Davidsen T.M."/>
            <person name="Wayne K.J."/>
            <person name="Tettelin H."/>
            <person name="Glass J.I."/>
            <person name="Rusch D."/>
            <person name="Podicherti R."/>
            <person name="Tsui H.-C.T."/>
            <person name="Winkler M.E."/>
        </authorList>
    </citation>
    <scope>NUCLEOTIDE SEQUENCE</scope>
</reference>
<evidence type="ECO:0000313" key="6">
    <source>
        <dbReference type="EMBL" id="SVA10865.1"/>
    </source>
</evidence>
<dbReference type="InterPro" id="IPR049383">
    <property type="entry name" value="UbiD-like_N"/>
</dbReference>